<dbReference type="InterPro" id="IPR006459">
    <property type="entry name" value="CASP/CASPL"/>
</dbReference>
<dbReference type="Pfam" id="PF01535">
    <property type="entry name" value="PPR"/>
    <property type="match status" value="2"/>
</dbReference>
<gene>
    <name evidence="10" type="ORF">Prudu_010251</name>
</gene>
<evidence type="ECO:0000256" key="3">
    <source>
        <dbReference type="ARBA" id="ARBA00022475"/>
    </source>
</evidence>
<feature type="transmembrane region" description="Helical" evidence="8">
    <location>
        <begin position="121"/>
        <end position="141"/>
    </location>
</feature>
<feature type="transmembrane region" description="Helical" evidence="8">
    <location>
        <begin position="161"/>
        <end position="187"/>
    </location>
</feature>
<organism evidence="10">
    <name type="scientific">Prunus dulcis</name>
    <name type="common">Almond</name>
    <name type="synonym">Amygdalus dulcis</name>
    <dbReference type="NCBI Taxonomy" id="3755"/>
    <lineage>
        <taxon>Eukaryota</taxon>
        <taxon>Viridiplantae</taxon>
        <taxon>Streptophyta</taxon>
        <taxon>Embryophyta</taxon>
        <taxon>Tracheophyta</taxon>
        <taxon>Spermatophyta</taxon>
        <taxon>Magnoliopsida</taxon>
        <taxon>eudicotyledons</taxon>
        <taxon>Gunneridae</taxon>
        <taxon>Pentapetalae</taxon>
        <taxon>rosids</taxon>
        <taxon>fabids</taxon>
        <taxon>Rosales</taxon>
        <taxon>Rosaceae</taxon>
        <taxon>Amygdaloideae</taxon>
        <taxon>Amygdaleae</taxon>
        <taxon>Prunus</taxon>
    </lineage>
</organism>
<feature type="transmembrane region" description="Helical" evidence="8">
    <location>
        <begin position="199"/>
        <end position="226"/>
    </location>
</feature>
<dbReference type="NCBIfam" id="TIGR01569">
    <property type="entry name" value="A_tha_TIGR01569"/>
    <property type="match status" value="1"/>
</dbReference>
<keyword evidence="6 8" id="KW-1133">Transmembrane helix</keyword>
<dbReference type="Pfam" id="PF04535">
    <property type="entry name" value="CASP_dom"/>
    <property type="match status" value="1"/>
</dbReference>
<keyword evidence="3 8" id="KW-1003">Cell membrane</keyword>
<comment type="subcellular location">
    <subcellularLocation>
        <location evidence="1 8">Cell membrane</location>
        <topology evidence="1 8">Multi-pass membrane protein</topology>
    </subcellularLocation>
</comment>
<dbReference type="AlphaFoldDB" id="A0A4Y1R7Z5"/>
<evidence type="ECO:0000256" key="6">
    <source>
        <dbReference type="ARBA" id="ARBA00022989"/>
    </source>
</evidence>
<dbReference type="InterPro" id="IPR011990">
    <property type="entry name" value="TPR-like_helical_dom_sf"/>
</dbReference>
<evidence type="ECO:0000256" key="1">
    <source>
        <dbReference type="ARBA" id="ARBA00004651"/>
    </source>
</evidence>
<keyword evidence="7 8" id="KW-0472">Membrane</keyword>
<evidence type="ECO:0000256" key="2">
    <source>
        <dbReference type="ARBA" id="ARBA00007651"/>
    </source>
</evidence>
<feature type="non-terminal residue" evidence="10">
    <location>
        <position position="1"/>
    </location>
</feature>
<dbReference type="EMBL" id="AP019299">
    <property type="protein sequence ID" value="BBH00299.1"/>
    <property type="molecule type" value="Genomic_DNA"/>
</dbReference>
<dbReference type="Gene3D" id="1.25.40.10">
    <property type="entry name" value="Tetratricopeptide repeat domain"/>
    <property type="match status" value="1"/>
</dbReference>
<dbReference type="InterPro" id="IPR044173">
    <property type="entry name" value="CASPL"/>
</dbReference>
<evidence type="ECO:0000256" key="8">
    <source>
        <dbReference type="RuleBase" id="RU361233"/>
    </source>
</evidence>
<name>A0A4Y1R7Z5_PRUDU</name>
<feature type="transmembrane region" description="Helical" evidence="8">
    <location>
        <begin position="253"/>
        <end position="274"/>
    </location>
</feature>
<protein>
    <recommendedName>
        <fullName evidence="8">CASP-like protein</fullName>
    </recommendedName>
</protein>
<evidence type="ECO:0000259" key="9">
    <source>
        <dbReference type="Pfam" id="PF04535"/>
    </source>
</evidence>
<comment type="subunit">
    <text evidence="8">Homodimer and heterodimers.</text>
</comment>
<keyword evidence="4 8" id="KW-0812">Transmembrane</keyword>
<evidence type="ECO:0000256" key="7">
    <source>
        <dbReference type="ARBA" id="ARBA00023136"/>
    </source>
</evidence>
<evidence type="ECO:0000256" key="4">
    <source>
        <dbReference type="ARBA" id="ARBA00022692"/>
    </source>
</evidence>
<sequence length="277" mass="30132">IASSLFDASEKRDVVPWSALTAGYARRGKVGYAKQGEMESARKLFDEVTKRDVVTWNATIAVYVLCGSNEQAFQMFKEMSLGEKPDVESLAAGAIELGESKSTSSTPKIGGVNRGASILDFILRIIAFLGTLVSAIAMGTTRERLPFFTQFLQFRAEYDDLPTFTFFVVANSVVCGYLVFSLALSIFHIIRSNAKRSRIILIFFDTAMLALLTAGASAAAAIVYLAHKGNAKANWFAICQQFNSFCERISGSLIGSFVGVVVFILLILLSAAALSRR</sequence>
<reference evidence="10" key="1">
    <citation type="journal article" date="2019" name="Science">
        <title>Mutation of a bHLH transcription factor allowed almond domestication.</title>
        <authorList>
            <person name="Sanchez-Perez R."/>
            <person name="Pavan S."/>
            <person name="Mazzeo R."/>
            <person name="Moldovan C."/>
            <person name="Aiese Cigliano R."/>
            <person name="Del Cueto J."/>
            <person name="Ricciardi F."/>
            <person name="Lotti C."/>
            <person name="Ricciardi L."/>
            <person name="Dicenta F."/>
            <person name="Lopez-Marques R.L."/>
            <person name="Lindberg Moller B."/>
        </authorList>
    </citation>
    <scope>NUCLEOTIDE SEQUENCE</scope>
</reference>
<comment type="similarity">
    <text evidence="2 8">Belongs to the Casparian strip membrane proteins (CASP) family.</text>
</comment>
<feature type="domain" description="Casparian strip membrane protein" evidence="9">
    <location>
        <begin position="114"/>
        <end position="261"/>
    </location>
</feature>
<dbReference type="GO" id="GO:0005886">
    <property type="term" value="C:plasma membrane"/>
    <property type="evidence" value="ECO:0007669"/>
    <property type="project" value="UniProtKB-SubCell"/>
</dbReference>
<keyword evidence="5" id="KW-0677">Repeat</keyword>
<evidence type="ECO:0000256" key="5">
    <source>
        <dbReference type="ARBA" id="ARBA00022737"/>
    </source>
</evidence>
<dbReference type="InterPro" id="IPR002885">
    <property type="entry name" value="PPR_rpt"/>
</dbReference>
<accession>A0A4Y1R7Z5</accession>
<evidence type="ECO:0000313" key="10">
    <source>
        <dbReference type="EMBL" id="BBH00299.1"/>
    </source>
</evidence>
<dbReference type="InterPro" id="IPR006702">
    <property type="entry name" value="CASP_dom"/>
</dbReference>
<proteinExistence type="inferred from homology"/>
<dbReference type="PANTHER" id="PTHR36488:SF12">
    <property type="entry name" value="CASP-LIKE PROTEIN"/>
    <property type="match status" value="1"/>
</dbReference>
<dbReference type="PANTHER" id="PTHR36488">
    <property type="entry name" value="CASP-LIKE PROTEIN 1U1"/>
    <property type="match status" value="1"/>
</dbReference>